<evidence type="ECO:0000313" key="1">
    <source>
        <dbReference type="EMBL" id="KAF2714192.1"/>
    </source>
</evidence>
<dbReference type="Proteomes" id="UP000799428">
    <property type="component" value="Unassembled WGS sequence"/>
</dbReference>
<dbReference type="InterPro" id="IPR029063">
    <property type="entry name" value="SAM-dependent_MTases_sf"/>
</dbReference>
<reference evidence="1" key="1">
    <citation type="journal article" date="2020" name="Stud. Mycol.">
        <title>101 Dothideomycetes genomes: a test case for predicting lifestyles and emergence of pathogens.</title>
        <authorList>
            <person name="Haridas S."/>
            <person name="Albert R."/>
            <person name="Binder M."/>
            <person name="Bloem J."/>
            <person name="Labutti K."/>
            <person name="Salamov A."/>
            <person name="Andreopoulos B."/>
            <person name="Baker S."/>
            <person name="Barry K."/>
            <person name="Bills G."/>
            <person name="Bluhm B."/>
            <person name="Cannon C."/>
            <person name="Castanera R."/>
            <person name="Culley D."/>
            <person name="Daum C."/>
            <person name="Ezra D."/>
            <person name="Gonzalez J."/>
            <person name="Henrissat B."/>
            <person name="Kuo A."/>
            <person name="Liang C."/>
            <person name="Lipzen A."/>
            <person name="Lutzoni F."/>
            <person name="Magnuson J."/>
            <person name="Mondo S."/>
            <person name="Nolan M."/>
            <person name="Ohm R."/>
            <person name="Pangilinan J."/>
            <person name="Park H.-J."/>
            <person name="Ramirez L."/>
            <person name="Alfaro M."/>
            <person name="Sun H."/>
            <person name="Tritt A."/>
            <person name="Yoshinaga Y."/>
            <person name="Zwiers L.-H."/>
            <person name="Turgeon B."/>
            <person name="Goodwin S."/>
            <person name="Spatafora J."/>
            <person name="Crous P."/>
            <person name="Grigoriev I."/>
        </authorList>
    </citation>
    <scope>NUCLEOTIDE SEQUENCE</scope>
    <source>
        <strain evidence="1">CBS 279.74</strain>
    </source>
</reference>
<protein>
    <recommendedName>
        <fullName evidence="3">S-adenosyl-L-methionine-dependent methyltransferase</fullName>
    </recommendedName>
</protein>
<name>A0A6G1KNY9_9PLEO</name>
<dbReference type="EMBL" id="MU005765">
    <property type="protein sequence ID" value="KAF2714192.1"/>
    <property type="molecule type" value="Genomic_DNA"/>
</dbReference>
<keyword evidence="2" id="KW-1185">Reference proteome</keyword>
<evidence type="ECO:0008006" key="3">
    <source>
        <dbReference type="Google" id="ProtNLM"/>
    </source>
</evidence>
<dbReference type="PANTHER" id="PTHR43591">
    <property type="entry name" value="METHYLTRANSFERASE"/>
    <property type="match status" value="1"/>
</dbReference>
<dbReference type="PANTHER" id="PTHR43591:SF24">
    <property type="entry name" value="2-METHOXY-6-POLYPRENYL-1,4-BENZOQUINOL METHYLASE, MITOCHONDRIAL"/>
    <property type="match status" value="1"/>
</dbReference>
<dbReference type="AlphaFoldDB" id="A0A6G1KNY9"/>
<evidence type="ECO:0000313" key="2">
    <source>
        <dbReference type="Proteomes" id="UP000799428"/>
    </source>
</evidence>
<accession>A0A6G1KNY9</accession>
<dbReference type="GO" id="GO:0008168">
    <property type="term" value="F:methyltransferase activity"/>
    <property type="evidence" value="ECO:0007669"/>
    <property type="project" value="TreeGrafter"/>
</dbReference>
<gene>
    <name evidence="1" type="ORF">K504DRAFT_473302</name>
</gene>
<organism evidence="1 2">
    <name type="scientific">Pleomassaria siparia CBS 279.74</name>
    <dbReference type="NCBI Taxonomy" id="1314801"/>
    <lineage>
        <taxon>Eukaryota</taxon>
        <taxon>Fungi</taxon>
        <taxon>Dikarya</taxon>
        <taxon>Ascomycota</taxon>
        <taxon>Pezizomycotina</taxon>
        <taxon>Dothideomycetes</taxon>
        <taxon>Pleosporomycetidae</taxon>
        <taxon>Pleosporales</taxon>
        <taxon>Pleomassariaceae</taxon>
        <taxon>Pleomassaria</taxon>
    </lineage>
</organism>
<dbReference type="CDD" id="cd02440">
    <property type="entry name" value="AdoMet_MTases"/>
    <property type="match status" value="1"/>
</dbReference>
<sequence>MPEDLRRVNIHDRDFQKYSVDRRIYCVPVDEREEDRLETQSSILLRFCGDRLWFPAIESPSKILDCGYGRGEWAVAVAEEYEYCEITAIDIYPILVADQPENLTLFGYNLNDRLNDPEVFERNAYDLIHSRLVGPGIKTSRWPSYIADMRLLLRPNGFLQMMEYYPNIQSYNGRLSSESALRRWWEIYVDAMQRSSRDARIGQQLQTLMAEAGLRDVGGTMLELPIGGWNPDATKASIGRDNVQMMGELLDSLAIWPFTERLGWTKVQVEALTNAARSEVADESLKLYIPLSVCHVLE</sequence>
<dbReference type="Gene3D" id="3.40.50.150">
    <property type="entry name" value="Vaccinia Virus protein VP39"/>
    <property type="match status" value="1"/>
</dbReference>
<dbReference type="SUPFAM" id="SSF53335">
    <property type="entry name" value="S-adenosyl-L-methionine-dependent methyltransferases"/>
    <property type="match status" value="1"/>
</dbReference>
<proteinExistence type="predicted"/>
<dbReference type="Pfam" id="PF13489">
    <property type="entry name" value="Methyltransf_23"/>
    <property type="match status" value="1"/>
</dbReference>
<dbReference type="OrthoDB" id="506498at2759"/>